<proteinExistence type="predicted"/>
<evidence type="ECO:0000313" key="2">
    <source>
        <dbReference type="EMBL" id="WUT48664.1"/>
    </source>
</evidence>
<evidence type="ECO:0000313" key="3">
    <source>
        <dbReference type="Proteomes" id="UP001432168"/>
    </source>
</evidence>
<dbReference type="EMBL" id="CP109011">
    <property type="protein sequence ID" value="WUT48664.1"/>
    <property type="molecule type" value="Genomic_DNA"/>
</dbReference>
<organism evidence="2 3">
    <name type="scientific">Streptomyces pseudovenezuelae</name>
    <dbReference type="NCBI Taxonomy" id="67350"/>
    <lineage>
        <taxon>Bacteria</taxon>
        <taxon>Bacillati</taxon>
        <taxon>Actinomycetota</taxon>
        <taxon>Actinomycetes</taxon>
        <taxon>Kitasatosporales</taxon>
        <taxon>Streptomycetaceae</taxon>
        <taxon>Streptomyces</taxon>
        <taxon>Streptomyces aurantiacus group</taxon>
    </lineage>
</organism>
<accession>A0ABZ1X943</accession>
<sequence>MVSDALSEAAMQYVVLIEEVIPLGSDDHHWQLVKTIPVEGDRAGADARARELAMEHVPESLYVPHGATAGRSVFRVSDGSWLVEVSTPVSYSPKLARITTAEQVHVQEYLPPPPTDDTPSAPEQRLFRRR</sequence>
<dbReference type="Proteomes" id="UP001432168">
    <property type="component" value="Chromosome"/>
</dbReference>
<name>A0ABZ1X943_9ACTN</name>
<keyword evidence="3" id="KW-1185">Reference proteome</keyword>
<evidence type="ECO:0000256" key="1">
    <source>
        <dbReference type="SAM" id="MobiDB-lite"/>
    </source>
</evidence>
<gene>
    <name evidence="2" type="ORF">OG929_42975</name>
</gene>
<feature type="region of interest" description="Disordered" evidence="1">
    <location>
        <begin position="108"/>
        <end position="130"/>
    </location>
</feature>
<protein>
    <submittedName>
        <fullName evidence="2">Uncharacterized protein</fullName>
    </submittedName>
</protein>
<reference evidence="2" key="1">
    <citation type="submission" date="2022-10" db="EMBL/GenBank/DDBJ databases">
        <title>The complete genomes of actinobacterial strains from the NBC collection.</title>
        <authorList>
            <person name="Joergensen T.S."/>
            <person name="Alvarez Arevalo M."/>
            <person name="Sterndorff E.B."/>
            <person name="Faurdal D."/>
            <person name="Vuksanovic O."/>
            <person name="Mourched A.-S."/>
            <person name="Charusanti P."/>
            <person name="Shaw S."/>
            <person name="Blin K."/>
            <person name="Weber T."/>
        </authorList>
    </citation>
    <scope>NUCLEOTIDE SEQUENCE</scope>
    <source>
        <strain evidence="2">NBC_00686</strain>
    </source>
</reference>
<dbReference type="RefSeq" id="WP_329271986.1">
    <property type="nucleotide sequence ID" value="NZ_CP109011.1"/>
</dbReference>